<dbReference type="EMBL" id="JAMKFB020000019">
    <property type="protein sequence ID" value="KAL0166045.1"/>
    <property type="molecule type" value="Genomic_DNA"/>
</dbReference>
<feature type="non-terminal residue" evidence="1">
    <location>
        <position position="1"/>
    </location>
</feature>
<protein>
    <submittedName>
        <fullName evidence="1">Uncharacterized protein</fullName>
    </submittedName>
</protein>
<reference evidence="1 2" key="1">
    <citation type="submission" date="2024-05" db="EMBL/GenBank/DDBJ databases">
        <title>Genome sequencing and assembly of Indian major carp, Cirrhinus mrigala (Hamilton, 1822).</title>
        <authorList>
            <person name="Mohindra V."/>
            <person name="Chowdhury L.M."/>
            <person name="Lal K."/>
            <person name="Jena J.K."/>
        </authorList>
    </citation>
    <scope>NUCLEOTIDE SEQUENCE [LARGE SCALE GENOMIC DNA]</scope>
    <source>
        <strain evidence="1">CM1030</strain>
        <tissue evidence="1">Blood</tissue>
    </source>
</reference>
<dbReference type="Proteomes" id="UP001529510">
    <property type="component" value="Unassembled WGS sequence"/>
</dbReference>
<evidence type="ECO:0000313" key="2">
    <source>
        <dbReference type="Proteomes" id="UP001529510"/>
    </source>
</evidence>
<comment type="caution">
    <text evidence="1">The sequence shown here is derived from an EMBL/GenBank/DDBJ whole genome shotgun (WGS) entry which is preliminary data.</text>
</comment>
<sequence length="73" mass="8221">VPATDRWCSLDQDKPSGVYVSEQQRELGSPDYKGRINTVSGPWALPLESPFIDENYCIHSFNLDSHKVQVVSL</sequence>
<keyword evidence="2" id="KW-1185">Reference proteome</keyword>
<evidence type="ECO:0000313" key="1">
    <source>
        <dbReference type="EMBL" id="KAL0166045.1"/>
    </source>
</evidence>
<name>A0ABD0NXT4_CIRMR</name>
<organism evidence="1 2">
    <name type="scientific">Cirrhinus mrigala</name>
    <name type="common">Mrigala</name>
    <dbReference type="NCBI Taxonomy" id="683832"/>
    <lineage>
        <taxon>Eukaryota</taxon>
        <taxon>Metazoa</taxon>
        <taxon>Chordata</taxon>
        <taxon>Craniata</taxon>
        <taxon>Vertebrata</taxon>
        <taxon>Euteleostomi</taxon>
        <taxon>Actinopterygii</taxon>
        <taxon>Neopterygii</taxon>
        <taxon>Teleostei</taxon>
        <taxon>Ostariophysi</taxon>
        <taxon>Cypriniformes</taxon>
        <taxon>Cyprinidae</taxon>
        <taxon>Labeoninae</taxon>
        <taxon>Labeonini</taxon>
        <taxon>Cirrhinus</taxon>
    </lineage>
</organism>
<dbReference type="AlphaFoldDB" id="A0ABD0NXT4"/>
<proteinExistence type="predicted"/>
<gene>
    <name evidence="1" type="ORF">M9458_037889</name>
</gene>
<accession>A0ABD0NXT4</accession>